<dbReference type="EMBL" id="KZ825797">
    <property type="protein sequence ID" value="PYI00194.1"/>
    <property type="molecule type" value="Genomic_DNA"/>
</dbReference>
<gene>
    <name evidence="1" type="ORF">BO71DRAFT_424599</name>
</gene>
<name>A0A319E946_9EURO</name>
<keyword evidence="2" id="KW-1185">Reference proteome</keyword>
<proteinExistence type="predicted"/>
<dbReference type="VEuPathDB" id="FungiDB:BO71DRAFT_424599"/>
<organism evidence="1 2">
    <name type="scientific">Aspergillus ellipticus CBS 707.79</name>
    <dbReference type="NCBI Taxonomy" id="1448320"/>
    <lineage>
        <taxon>Eukaryota</taxon>
        <taxon>Fungi</taxon>
        <taxon>Dikarya</taxon>
        <taxon>Ascomycota</taxon>
        <taxon>Pezizomycotina</taxon>
        <taxon>Eurotiomycetes</taxon>
        <taxon>Eurotiomycetidae</taxon>
        <taxon>Eurotiales</taxon>
        <taxon>Aspergillaceae</taxon>
        <taxon>Aspergillus</taxon>
        <taxon>Aspergillus subgen. Circumdati</taxon>
    </lineage>
</organism>
<evidence type="ECO:0000313" key="1">
    <source>
        <dbReference type="EMBL" id="PYI00194.1"/>
    </source>
</evidence>
<dbReference type="AlphaFoldDB" id="A0A319E946"/>
<dbReference type="OrthoDB" id="4207386at2759"/>
<sequence length="266" mass="31625">MPLTIHTYLAPPRGYRTRKYRLFRRWSIRNKEEGPYELFITYARERALAVSDDSLPRALELWQAAENDMHAILWGNSAQRETAKDNLESLSRRSFGGFGVGWIGTENWFNAGNQLEKAVRDYHVYGSTARFEDIRDFIWERIRNMKYPTNWRVKREDFAARIEETTQHYSMIRHRSLVDTHDSVFHEWLRENPPYDPPSYRSTPERYIFPPIGYRKQYVTNGFTEDINFVPELTSRNPEDGPYGIFIKNTENWSIPCSPDNFPRLK</sequence>
<reference evidence="1 2" key="1">
    <citation type="submission" date="2018-02" db="EMBL/GenBank/DDBJ databases">
        <title>The genomes of Aspergillus section Nigri reveals drivers in fungal speciation.</title>
        <authorList>
            <consortium name="DOE Joint Genome Institute"/>
            <person name="Vesth T.C."/>
            <person name="Nybo J."/>
            <person name="Theobald S."/>
            <person name="Brandl J."/>
            <person name="Frisvad J.C."/>
            <person name="Nielsen K.F."/>
            <person name="Lyhne E.K."/>
            <person name="Kogle M.E."/>
            <person name="Kuo A."/>
            <person name="Riley R."/>
            <person name="Clum A."/>
            <person name="Nolan M."/>
            <person name="Lipzen A."/>
            <person name="Salamov A."/>
            <person name="Henrissat B."/>
            <person name="Wiebenga A."/>
            <person name="De vries R.P."/>
            <person name="Grigoriev I.V."/>
            <person name="Mortensen U.H."/>
            <person name="Andersen M.R."/>
            <person name="Baker S.E."/>
        </authorList>
    </citation>
    <scope>NUCLEOTIDE SEQUENCE [LARGE SCALE GENOMIC DNA]</scope>
    <source>
        <strain evidence="1 2">CBS 707.79</strain>
    </source>
</reference>
<protein>
    <submittedName>
        <fullName evidence="1">Uncharacterized protein</fullName>
    </submittedName>
</protein>
<dbReference type="Proteomes" id="UP000247810">
    <property type="component" value="Unassembled WGS sequence"/>
</dbReference>
<evidence type="ECO:0000313" key="2">
    <source>
        <dbReference type="Proteomes" id="UP000247810"/>
    </source>
</evidence>
<accession>A0A319E946</accession>